<gene>
    <name evidence="3" type="ORF">KSP40_PGU017507</name>
</gene>
<name>A0ABR2M4B6_9ASPA</name>
<keyword evidence="4" id="KW-1185">Reference proteome</keyword>
<keyword evidence="2" id="KW-1133">Transmembrane helix</keyword>
<feature type="compositionally biased region" description="Low complexity" evidence="1">
    <location>
        <begin position="82"/>
        <end position="103"/>
    </location>
</feature>
<accession>A0ABR2M4B6</accession>
<reference evidence="3 4" key="1">
    <citation type="journal article" date="2022" name="Nat. Plants">
        <title>Genomes of leafy and leafless Platanthera orchids illuminate the evolution of mycoheterotrophy.</title>
        <authorList>
            <person name="Li M.H."/>
            <person name="Liu K.W."/>
            <person name="Li Z."/>
            <person name="Lu H.C."/>
            <person name="Ye Q.L."/>
            <person name="Zhang D."/>
            <person name="Wang J.Y."/>
            <person name="Li Y.F."/>
            <person name="Zhong Z.M."/>
            <person name="Liu X."/>
            <person name="Yu X."/>
            <person name="Liu D.K."/>
            <person name="Tu X.D."/>
            <person name="Liu B."/>
            <person name="Hao Y."/>
            <person name="Liao X.Y."/>
            <person name="Jiang Y.T."/>
            <person name="Sun W.H."/>
            <person name="Chen J."/>
            <person name="Chen Y.Q."/>
            <person name="Ai Y."/>
            <person name="Zhai J.W."/>
            <person name="Wu S.S."/>
            <person name="Zhou Z."/>
            <person name="Hsiao Y.Y."/>
            <person name="Wu W.L."/>
            <person name="Chen Y.Y."/>
            <person name="Lin Y.F."/>
            <person name="Hsu J.L."/>
            <person name="Li C.Y."/>
            <person name="Wang Z.W."/>
            <person name="Zhao X."/>
            <person name="Zhong W.Y."/>
            <person name="Ma X.K."/>
            <person name="Ma L."/>
            <person name="Huang J."/>
            <person name="Chen G.Z."/>
            <person name="Huang M.Z."/>
            <person name="Huang L."/>
            <person name="Peng D.H."/>
            <person name="Luo Y.B."/>
            <person name="Zou S.Q."/>
            <person name="Chen S.P."/>
            <person name="Lan S."/>
            <person name="Tsai W.C."/>
            <person name="Van de Peer Y."/>
            <person name="Liu Z.J."/>
        </authorList>
    </citation>
    <scope>NUCLEOTIDE SEQUENCE [LARGE SCALE GENOMIC DNA]</scope>
    <source>
        <strain evidence="3">Lor288</strain>
    </source>
</reference>
<keyword evidence="2" id="KW-0812">Transmembrane</keyword>
<feature type="region of interest" description="Disordered" evidence="1">
    <location>
        <begin position="82"/>
        <end position="110"/>
    </location>
</feature>
<sequence>MASCFTELKQKLLSIFRYDDHSPGNHCFCYKFEYRSPIVVSVPTPSIAAVAAFLTATSYVWMYMIPLGLIVMNAVTQAMNVPEEQPADQSAAQAPQPTAQRAPNSSARRR</sequence>
<feature type="transmembrane region" description="Helical" evidence="2">
    <location>
        <begin position="47"/>
        <end position="71"/>
    </location>
</feature>
<dbReference type="Proteomes" id="UP001412067">
    <property type="component" value="Unassembled WGS sequence"/>
</dbReference>
<dbReference type="EMBL" id="JBBWWR010000012">
    <property type="protein sequence ID" value="KAK8958801.1"/>
    <property type="molecule type" value="Genomic_DNA"/>
</dbReference>
<evidence type="ECO:0000256" key="2">
    <source>
        <dbReference type="SAM" id="Phobius"/>
    </source>
</evidence>
<proteinExistence type="predicted"/>
<evidence type="ECO:0000313" key="4">
    <source>
        <dbReference type="Proteomes" id="UP001412067"/>
    </source>
</evidence>
<protein>
    <submittedName>
        <fullName evidence="3">Uncharacterized protein</fullName>
    </submittedName>
</protein>
<organism evidence="3 4">
    <name type="scientific">Platanthera guangdongensis</name>
    <dbReference type="NCBI Taxonomy" id="2320717"/>
    <lineage>
        <taxon>Eukaryota</taxon>
        <taxon>Viridiplantae</taxon>
        <taxon>Streptophyta</taxon>
        <taxon>Embryophyta</taxon>
        <taxon>Tracheophyta</taxon>
        <taxon>Spermatophyta</taxon>
        <taxon>Magnoliopsida</taxon>
        <taxon>Liliopsida</taxon>
        <taxon>Asparagales</taxon>
        <taxon>Orchidaceae</taxon>
        <taxon>Orchidoideae</taxon>
        <taxon>Orchideae</taxon>
        <taxon>Orchidinae</taxon>
        <taxon>Platanthera</taxon>
    </lineage>
</organism>
<evidence type="ECO:0000313" key="3">
    <source>
        <dbReference type="EMBL" id="KAK8958801.1"/>
    </source>
</evidence>
<comment type="caution">
    <text evidence="3">The sequence shown here is derived from an EMBL/GenBank/DDBJ whole genome shotgun (WGS) entry which is preliminary data.</text>
</comment>
<evidence type="ECO:0000256" key="1">
    <source>
        <dbReference type="SAM" id="MobiDB-lite"/>
    </source>
</evidence>
<keyword evidence="2" id="KW-0472">Membrane</keyword>